<evidence type="ECO:0000256" key="7">
    <source>
        <dbReference type="RuleBase" id="RU000304"/>
    </source>
</evidence>
<gene>
    <name evidence="9" type="primary">PDIK1L</name>
    <name evidence="9" type="ORF">BLAG_LOCUS13298</name>
</gene>
<dbReference type="EMBL" id="OV696687">
    <property type="protein sequence ID" value="CAH1253579.1"/>
    <property type="molecule type" value="Genomic_DNA"/>
</dbReference>
<dbReference type="PROSITE" id="PS50011">
    <property type="entry name" value="PROTEIN_KINASE_DOM"/>
    <property type="match status" value="1"/>
</dbReference>
<dbReference type="InterPro" id="IPR017441">
    <property type="entry name" value="Protein_kinase_ATP_BS"/>
</dbReference>
<dbReference type="AlphaFoldDB" id="A0A8J9ZID2"/>
<feature type="domain" description="Protein kinase" evidence="8">
    <location>
        <begin position="8"/>
        <end position="336"/>
    </location>
</feature>
<dbReference type="InterPro" id="IPR008271">
    <property type="entry name" value="Ser/Thr_kinase_AS"/>
</dbReference>
<dbReference type="GO" id="GO:0004674">
    <property type="term" value="F:protein serine/threonine kinase activity"/>
    <property type="evidence" value="ECO:0007669"/>
    <property type="project" value="UniProtKB-KW"/>
</dbReference>
<dbReference type="GO" id="GO:0005634">
    <property type="term" value="C:nucleus"/>
    <property type="evidence" value="ECO:0007669"/>
    <property type="project" value="TreeGrafter"/>
</dbReference>
<accession>A0A8J9ZID2</accession>
<dbReference type="InterPro" id="IPR000719">
    <property type="entry name" value="Prot_kinase_dom"/>
</dbReference>
<evidence type="ECO:0000256" key="3">
    <source>
        <dbReference type="ARBA" id="ARBA00022777"/>
    </source>
</evidence>
<dbReference type="Gene3D" id="1.10.510.10">
    <property type="entry name" value="Transferase(Phosphotransferase) domain 1"/>
    <property type="match status" value="1"/>
</dbReference>
<dbReference type="GO" id="GO:0005737">
    <property type="term" value="C:cytoplasm"/>
    <property type="evidence" value="ECO:0007669"/>
    <property type="project" value="TreeGrafter"/>
</dbReference>
<evidence type="ECO:0000259" key="8">
    <source>
        <dbReference type="PROSITE" id="PS50011"/>
    </source>
</evidence>
<dbReference type="Gene3D" id="3.30.200.20">
    <property type="entry name" value="Phosphorylase Kinase, domain 1"/>
    <property type="match status" value="1"/>
</dbReference>
<dbReference type="SMART" id="SM00220">
    <property type="entry name" value="S_TKc"/>
    <property type="match status" value="1"/>
</dbReference>
<dbReference type="GO" id="GO:0005524">
    <property type="term" value="F:ATP binding"/>
    <property type="evidence" value="ECO:0007669"/>
    <property type="project" value="UniProtKB-UniRule"/>
</dbReference>
<reference evidence="9" key="1">
    <citation type="submission" date="2022-01" db="EMBL/GenBank/DDBJ databases">
        <authorList>
            <person name="Braso-Vives M."/>
        </authorList>
    </citation>
    <scope>NUCLEOTIDE SEQUENCE</scope>
</reference>
<keyword evidence="3" id="KW-0418">Kinase</keyword>
<comment type="similarity">
    <text evidence="5">Belongs to the protein kinase superfamily. Ser/Thr protein kinase family. GCN2 subfamily.</text>
</comment>
<evidence type="ECO:0000256" key="6">
    <source>
        <dbReference type="PROSITE-ProRule" id="PRU10141"/>
    </source>
</evidence>
<evidence type="ECO:0000256" key="4">
    <source>
        <dbReference type="ARBA" id="ARBA00022840"/>
    </source>
</evidence>
<dbReference type="InterPro" id="IPR050339">
    <property type="entry name" value="CC_SR_Kinase"/>
</dbReference>
<evidence type="ECO:0000256" key="5">
    <source>
        <dbReference type="ARBA" id="ARBA00037982"/>
    </source>
</evidence>
<dbReference type="SUPFAM" id="SSF56112">
    <property type="entry name" value="Protein kinase-like (PK-like)"/>
    <property type="match status" value="1"/>
</dbReference>
<dbReference type="PROSITE" id="PS00108">
    <property type="entry name" value="PROTEIN_KINASE_ST"/>
    <property type="match status" value="1"/>
</dbReference>
<evidence type="ECO:0000256" key="1">
    <source>
        <dbReference type="ARBA" id="ARBA00022679"/>
    </source>
</evidence>
<name>A0A8J9ZID2_BRALA</name>
<dbReference type="InterPro" id="IPR011009">
    <property type="entry name" value="Kinase-like_dom_sf"/>
</dbReference>
<keyword evidence="4 6" id="KW-0067">ATP-binding</keyword>
<dbReference type="PROSITE" id="PS00107">
    <property type="entry name" value="PROTEIN_KINASE_ATP"/>
    <property type="match status" value="1"/>
</dbReference>
<keyword evidence="2 6" id="KW-0547">Nucleotide-binding</keyword>
<dbReference type="Pfam" id="PF00069">
    <property type="entry name" value="Pkinase"/>
    <property type="match status" value="2"/>
</dbReference>
<dbReference type="PANTHER" id="PTHR11042">
    <property type="entry name" value="EUKARYOTIC TRANSLATION INITIATION FACTOR 2-ALPHA KINASE EIF2-ALPHA KINASE -RELATED"/>
    <property type="match status" value="1"/>
</dbReference>
<sequence>MDPDLEPYQVLDELGAGSFGVVYSAISLKNSKHYAIKKIKCTNPENIEIALQEMWTLTRLTEHPNIVKMIECYLQNGGIHRVKHGEDDYLCLVEVCLKGKTYHQLDFSSSHNPRGKQLESHIPHSQLNLWLVMEYCNGGTMNDYLLERDPSPETNARFMTQLSGAVAFLHDNNVVHRDLKPDNVLVCQPKNGDPPLVKIGDFGLSKICNASNLSHNMDINTYQMNSACGSDYFMAPEVFEGSYTAKADIFALGMIFCSMMERTTCYDKESNKLLLVTCITNGKESVPVGKALQDDPKLTFEVLKCGRNNRLKTLVQSMVAISPDERPTAEELHKKLQDVVKRQPGWTVCVTSQRSSRGKRKRRYTVS</sequence>
<evidence type="ECO:0000313" key="10">
    <source>
        <dbReference type="Proteomes" id="UP000838412"/>
    </source>
</evidence>
<organism evidence="9 10">
    <name type="scientific">Branchiostoma lanceolatum</name>
    <name type="common">Common lancelet</name>
    <name type="synonym">Amphioxus lanceolatum</name>
    <dbReference type="NCBI Taxonomy" id="7740"/>
    <lineage>
        <taxon>Eukaryota</taxon>
        <taxon>Metazoa</taxon>
        <taxon>Chordata</taxon>
        <taxon>Cephalochordata</taxon>
        <taxon>Leptocardii</taxon>
        <taxon>Amphioxiformes</taxon>
        <taxon>Branchiostomatidae</taxon>
        <taxon>Branchiostoma</taxon>
    </lineage>
</organism>
<keyword evidence="10" id="KW-1185">Reference proteome</keyword>
<evidence type="ECO:0000256" key="2">
    <source>
        <dbReference type="ARBA" id="ARBA00022741"/>
    </source>
</evidence>
<dbReference type="OrthoDB" id="4062651at2759"/>
<evidence type="ECO:0000313" key="9">
    <source>
        <dbReference type="EMBL" id="CAH1253579.1"/>
    </source>
</evidence>
<keyword evidence="7" id="KW-0723">Serine/threonine-protein kinase</keyword>
<feature type="binding site" evidence="6">
    <location>
        <position position="38"/>
    </location>
    <ligand>
        <name>ATP</name>
        <dbReference type="ChEBI" id="CHEBI:30616"/>
    </ligand>
</feature>
<keyword evidence="1" id="KW-0808">Transferase</keyword>
<dbReference type="PANTHER" id="PTHR11042:SF190">
    <property type="entry name" value="MITOSIS INHIBITOR PROTEIN KINASE MIK1"/>
    <property type="match status" value="1"/>
</dbReference>
<protein>
    <submittedName>
        <fullName evidence="9">PDIK1L protein</fullName>
    </submittedName>
</protein>
<proteinExistence type="inferred from homology"/>
<dbReference type="GO" id="GO:0110031">
    <property type="term" value="P:negative regulation of G2/MI transition of meiotic cell cycle"/>
    <property type="evidence" value="ECO:0007669"/>
    <property type="project" value="TreeGrafter"/>
</dbReference>
<dbReference type="Proteomes" id="UP000838412">
    <property type="component" value="Chromosome 2"/>
</dbReference>